<dbReference type="SUPFAM" id="SSF52096">
    <property type="entry name" value="ClpP/crotonase"/>
    <property type="match status" value="1"/>
</dbReference>
<name>W1XHN3_9ZZZZ</name>
<dbReference type="GO" id="GO:0004658">
    <property type="term" value="F:propionyl-CoA carboxylase activity"/>
    <property type="evidence" value="ECO:0007669"/>
    <property type="project" value="TreeGrafter"/>
</dbReference>
<dbReference type="PANTHER" id="PTHR43842:SF2">
    <property type="entry name" value="PROPIONYL-COA CARBOXYLASE BETA CHAIN, MITOCHONDRIAL"/>
    <property type="match status" value="1"/>
</dbReference>
<dbReference type="Gene3D" id="3.90.226.10">
    <property type="entry name" value="2-enoyl-CoA Hydratase, Chain A, domain 1"/>
    <property type="match status" value="1"/>
</dbReference>
<dbReference type="PANTHER" id="PTHR43842">
    <property type="entry name" value="PROPIONYL-COA CARBOXYLASE BETA CHAIN"/>
    <property type="match status" value="1"/>
</dbReference>
<dbReference type="InterPro" id="IPR011762">
    <property type="entry name" value="COA_CT_N"/>
</dbReference>
<dbReference type="EMBL" id="AZMM01015638">
    <property type="protein sequence ID" value="ETJ29838.1"/>
    <property type="molecule type" value="Genomic_DNA"/>
</dbReference>
<reference evidence="2" key="1">
    <citation type="submission" date="2013-12" db="EMBL/GenBank/DDBJ databases">
        <title>A Varibaculum cambriense genome reconstructed from a premature infant gut community with otherwise low bacterial novelty that shifts toward anaerobic metabolism during the third week of life.</title>
        <authorList>
            <person name="Brown C.T."/>
            <person name="Sharon I."/>
            <person name="Thomas B.C."/>
            <person name="Castelle C.J."/>
            <person name="Morowitz M.J."/>
            <person name="Banfield J.F."/>
        </authorList>
    </citation>
    <scope>NUCLEOTIDE SEQUENCE</scope>
</reference>
<dbReference type="InterPro" id="IPR034733">
    <property type="entry name" value="AcCoA_carboxyl_beta"/>
</dbReference>
<dbReference type="InterPro" id="IPR029045">
    <property type="entry name" value="ClpP/crotonase-like_dom_sf"/>
</dbReference>
<keyword evidence="2" id="KW-0808">Transferase</keyword>
<feature type="domain" description="CoA carboxyltransferase N-terminal" evidence="1">
    <location>
        <begin position="4"/>
        <end position="73"/>
    </location>
</feature>
<comment type="caution">
    <text evidence="2">The sequence shown here is derived from an EMBL/GenBank/DDBJ whole genome shotgun (WGS) entry which is preliminary data.</text>
</comment>
<gene>
    <name evidence="2" type="ORF">Q604_UNBC15638G0001</name>
</gene>
<proteinExistence type="predicted"/>
<dbReference type="PROSITE" id="PS50980">
    <property type="entry name" value="COA_CT_NTER"/>
    <property type="match status" value="1"/>
</dbReference>
<protein>
    <submittedName>
        <fullName evidence="2">Carboxyl transferase</fullName>
    </submittedName>
</protein>
<accession>W1XHN3</accession>
<dbReference type="Pfam" id="PF01039">
    <property type="entry name" value="Carboxyl_trans"/>
    <property type="match status" value="1"/>
</dbReference>
<dbReference type="InterPro" id="IPR051047">
    <property type="entry name" value="AccD/PCCB"/>
</dbReference>
<dbReference type="AlphaFoldDB" id="W1XHN3"/>
<feature type="non-terminal residue" evidence="2">
    <location>
        <position position="73"/>
    </location>
</feature>
<dbReference type="GO" id="GO:0016740">
    <property type="term" value="F:transferase activity"/>
    <property type="evidence" value="ECO:0007669"/>
    <property type="project" value="UniProtKB-KW"/>
</dbReference>
<sequence>MATVQEKIELLHEKLAKVKAGGGEKRVEKQHAQGKMTARERLAKLFDDNSFVELDQFVKHRCVNFGQEAYIFN</sequence>
<organism evidence="2">
    <name type="scientific">human gut metagenome</name>
    <dbReference type="NCBI Taxonomy" id="408170"/>
    <lineage>
        <taxon>unclassified sequences</taxon>
        <taxon>metagenomes</taxon>
        <taxon>organismal metagenomes</taxon>
    </lineage>
</organism>
<evidence type="ECO:0000313" key="2">
    <source>
        <dbReference type="EMBL" id="ETJ29838.1"/>
    </source>
</evidence>
<evidence type="ECO:0000259" key="1">
    <source>
        <dbReference type="PROSITE" id="PS50980"/>
    </source>
</evidence>